<dbReference type="Pfam" id="PF00144">
    <property type="entry name" value="Beta-lactamase"/>
    <property type="match status" value="1"/>
</dbReference>
<dbReference type="EMBL" id="AP024169">
    <property type="protein sequence ID" value="BCN30989.1"/>
    <property type="molecule type" value="Genomic_DNA"/>
</dbReference>
<dbReference type="PANTHER" id="PTHR43283">
    <property type="entry name" value="BETA-LACTAMASE-RELATED"/>
    <property type="match status" value="1"/>
</dbReference>
<dbReference type="KEGG" id="ahb:bsdtb5_22840"/>
<keyword evidence="3" id="KW-1185">Reference proteome</keyword>
<feature type="domain" description="Beta-lactamase-related" evidence="1">
    <location>
        <begin position="21"/>
        <end position="279"/>
    </location>
</feature>
<evidence type="ECO:0000313" key="3">
    <source>
        <dbReference type="Proteomes" id="UP000595897"/>
    </source>
</evidence>
<dbReference type="Proteomes" id="UP000595897">
    <property type="component" value="Chromosome"/>
</dbReference>
<dbReference type="SUPFAM" id="SSF56601">
    <property type="entry name" value="beta-lactamase/transpeptidase-like"/>
    <property type="match status" value="1"/>
</dbReference>
<accession>A0A7R7ELI3</accession>
<gene>
    <name evidence="2" type="ORF">bsdtb5_22840</name>
</gene>
<name>A0A7R7ELI3_9FIRM</name>
<protein>
    <submittedName>
        <fullName evidence="2">Penicillin-binding protein</fullName>
    </submittedName>
</protein>
<evidence type="ECO:0000313" key="2">
    <source>
        <dbReference type="EMBL" id="BCN30989.1"/>
    </source>
</evidence>
<organism evidence="2 3">
    <name type="scientific">Anaeromicropila herbilytica</name>
    <dbReference type="NCBI Taxonomy" id="2785025"/>
    <lineage>
        <taxon>Bacteria</taxon>
        <taxon>Bacillati</taxon>
        <taxon>Bacillota</taxon>
        <taxon>Clostridia</taxon>
        <taxon>Lachnospirales</taxon>
        <taxon>Lachnospiraceae</taxon>
        <taxon>Anaeromicropila</taxon>
    </lineage>
</organism>
<proteinExistence type="predicted"/>
<dbReference type="InterPro" id="IPR012338">
    <property type="entry name" value="Beta-lactam/transpept-like"/>
</dbReference>
<reference evidence="2 3" key="1">
    <citation type="submission" date="2020-11" db="EMBL/GenBank/DDBJ databases">
        <title>Draft genome sequencing of a Lachnospiraceae strain isolated from anoxic soil subjected to BSD treatment.</title>
        <authorList>
            <person name="Uek A."/>
            <person name="Tonouchi A."/>
        </authorList>
    </citation>
    <scope>NUCLEOTIDE SEQUENCE [LARGE SCALE GENOMIC DNA]</scope>
    <source>
        <strain evidence="2 3">TB5</strain>
    </source>
</reference>
<sequence>MDLLHNFKRSVNDNNLGVHGIHVYQNGKTVAEYQFCSKNRVNLCSASKTFVSVGVGIAESEGRIRLSDNVLNFFPEYKGIAYPGSEKINIKNLLQMSSGHISEDFNQYKSRERAELFFRTEIKKEVGSNFFYEDLCSYMLGRIVEKVSGNIMLDYLKPRMFDKLEIINPQWNTCQYGHTSCSVGLYLNTEEFSRIGIMLLQNGIYKDKQIVPADYVSRMYIDCVDTTSKNDPETKGGYGYQVWKCTPPNSYRADGMYGQICVVLMDYNAVITVTSHNEIEHKDILRAMWSDILPHL</sequence>
<dbReference type="InterPro" id="IPR001466">
    <property type="entry name" value="Beta-lactam-related"/>
</dbReference>
<dbReference type="Gene3D" id="3.40.710.10">
    <property type="entry name" value="DD-peptidase/beta-lactamase superfamily"/>
    <property type="match status" value="1"/>
</dbReference>
<dbReference type="AlphaFoldDB" id="A0A7R7ELI3"/>
<evidence type="ECO:0000259" key="1">
    <source>
        <dbReference type="Pfam" id="PF00144"/>
    </source>
</evidence>
<dbReference type="RefSeq" id="WP_271712141.1">
    <property type="nucleotide sequence ID" value="NZ_AP024169.1"/>
</dbReference>
<dbReference type="InterPro" id="IPR050789">
    <property type="entry name" value="Diverse_Enzym_Activities"/>
</dbReference>
<dbReference type="PANTHER" id="PTHR43283:SF7">
    <property type="entry name" value="BETA-LACTAMASE-RELATED DOMAIN-CONTAINING PROTEIN"/>
    <property type="match status" value="1"/>
</dbReference>